<dbReference type="NCBIfam" id="TIGR02384">
    <property type="entry name" value="RelB_DinJ"/>
    <property type="match status" value="1"/>
</dbReference>
<dbReference type="EMBL" id="FMWL01000037">
    <property type="protein sequence ID" value="SCZ82122.1"/>
    <property type="molecule type" value="Genomic_DNA"/>
</dbReference>
<name>A0A1G5S6X4_9FIRM</name>
<evidence type="ECO:0000313" key="4">
    <source>
        <dbReference type="Proteomes" id="UP000199208"/>
    </source>
</evidence>
<organism evidence="3 4">
    <name type="scientific">Acidaminobacter hydrogenoformans DSM 2784</name>
    <dbReference type="NCBI Taxonomy" id="1120920"/>
    <lineage>
        <taxon>Bacteria</taxon>
        <taxon>Bacillati</taxon>
        <taxon>Bacillota</taxon>
        <taxon>Clostridia</taxon>
        <taxon>Peptostreptococcales</taxon>
        <taxon>Acidaminobacteraceae</taxon>
        <taxon>Acidaminobacter</taxon>
    </lineage>
</organism>
<accession>A0A1G5S6X4</accession>
<reference evidence="3 4" key="1">
    <citation type="submission" date="2016-10" db="EMBL/GenBank/DDBJ databases">
        <authorList>
            <person name="de Groot N.N."/>
        </authorList>
    </citation>
    <scope>NUCLEOTIDE SEQUENCE [LARGE SCALE GENOMIC DNA]</scope>
    <source>
        <strain evidence="3 4">DSM 2784</strain>
    </source>
</reference>
<dbReference type="RefSeq" id="WP_092593580.1">
    <property type="nucleotide sequence ID" value="NZ_FMWL01000037.1"/>
</dbReference>
<dbReference type="Gene3D" id="1.10.1220.10">
    <property type="entry name" value="Met repressor-like"/>
    <property type="match status" value="1"/>
</dbReference>
<evidence type="ECO:0000256" key="1">
    <source>
        <dbReference type="ARBA" id="ARBA00010562"/>
    </source>
</evidence>
<dbReference type="InterPro" id="IPR013321">
    <property type="entry name" value="Arc_rbn_hlx_hlx"/>
</dbReference>
<dbReference type="GO" id="GO:0006355">
    <property type="term" value="P:regulation of DNA-templated transcription"/>
    <property type="evidence" value="ECO:0007669"/>
    <property type="project" value="InterPro"/>
</dbReference>
<evidence type="ECO:0000256" key="2">
    <source>
        <dbReference type="ARBA" id="ARBA00022649"/>
    </source>
</evidence>
<dbReference type="Proteomes" id="UP000199208">
    <property type="component" value="Unassembled WGS sequence"/>
</dbReference>
<comment type="similarity">
    <text evidence="1">Belongs to the RelB/DinJ antitoxin family.</text>
</comment>
<dbReference type="PANTHER" id="PTHR38781">
    <property type="entry name" value="ANTITOXIN DINJ-RELATED"/>
    <property type="match status" value="1"/>
</dbReference>
<gene>
    <name evidence="3" type="ORF">SAMN03080599_03391</name>
</gene>
<dbReference type="InterPro" id="IPR007337">
    <property type="entry name" value="RelB/DinJ"/>
</dbReference>
<dbReference type="OrthoDB" id="9804867at2"/>
<dbReference type="Pfam" id="PF04221">
    <property type="entry name" value="RelB"/>
    <property type="match status" value="1"/>
</dbReference>
<proteinExistence type="inferred from homology"/>
<dbReference type="GO" id="GO:0006351">
    <property type="term" value="P:DNA-templated transcription"/>
    <property type="evidence" value="ECO:0007669"/>
    <property type="project" value="TreeGrafter"/>
</dbReference>
<keyword evidence="4" id="KW-1185">Reference proteome</keyword>
<protein>
    <submittedName>
        <fullName evidence="3">DNA-damage-inducible protein J</fullName>
    </submittedName>
</protein>
<dbReference type="AlphaFoldDB" id="A0A1G5S6X4"/>
<sequence length="92" mass="10557">MAQTTLSVRMDENIKKQFDAFCAEVGMNTSVAINLFAKAVLRERRIPFEIALNDDPFYSDANLDRLKKAIAQLDESNLIVKSMDELEEMERE</sequence>
<dbReference type="STRING" id="1120920.SAMN03080599_03391"/>
<keyword evidence="2" id="KW-1277">Toxin-antitoxin system</keyword>
<dbReference type="PANTHER" id="PTHR38781:SF1">
    <property type="entry name" value="ANTITOXIN DINJ-RELATED"/>
    <property type="match status" value="1"/>
</dbReference>
<evidence type="ECO:0000313" key="3">
    <source>
        <dbReference type="EMBL" id="SCZ82122.1"/>
    </source>
</evidence>